<dbReference type="Proteomes" id="UP000887565">
    <property type="component" value="Unplaced"/>
</dbReference>
<dbReference type="AlphaFoldDB" id="A0A915INJ2"/>
<proteinExistence type="predicted"/>
<organism evidence="1 2">
    <name type="scientific">Romanomermis culicivorax</name>
    <name type="common">Nematode worm</name>
    <dbReference type="NCBI Taxonomy" id="13658"/>
    <lineage>
        <taxon>Eukaryota</taxon>
        <taxon>Metazoa</taxon>
        <taxon>Ecdysozoa</taxon>
        <taxon>Nematoda</taxon>
        <taxon>Enoplea</taxon>
        <taxon>Dorylaimia</taxon>
        <taxon>Mermithida</taxon>
        <taxon>Mermithoidea</taxon>
        <taxon>Mermithidae</taxon>
        <taxon>Romanomermis</taxon>
    </lineage>
</organism>
<dbReference type="WBParaSite" id="nRc.2.0.1.t15439-RA">
    <property type="protein sequence ID" value="nRc.2.0.1.t15439-RA"/>
    <property type="gene ID" value="nRc.2.0.1.g15439"/>
</dbReference>
<accession>A0A915INJ2</accession>
<keyword evidence="1" id="KW-1185">Reference proteome</keyword>
<sequence>RTFAEGHTTIIRPSFPLHNQSEGRTFKGPNFAVKVEFSLHSDPQSAKPATAIYQGVLQNGMEQNRMQSTQPNRTKGKFSISSIRLKVTISRFPQNFSYLFRPKAERFKLLTISSIEKSNINDP</sequence>
<name>A0A915INJ2_ROMCU</name>
<evidence type="ECO:0000313" key="1">
    <source>
        <dbReference type="Proteomes" id="UP000887565"/>
    </source>
</evidence>
<evidence type="ECO:0000313" key="2">
    <source>
        <dbReference type="WBParaSite" id="nRc.2.0.1.t15439-RA"/>
    </source>
</evidence>
<protein>
    <submittedName>
        <fullName evidence="2">Uncharacterized protein</fullName>
    </submittedName>
</protein>
<reference evidence="2" key="1">
    <citation type="submission" date="2022-11" db="UniProtKB">
        <authorList>
            <consortium name="WormBaseParasite"/>
        </authorList>
    </citation>
    <scope>IDENTIFICATION</scope>
</reference>